<dbReference type="RefSeq" id="WP_323689345.1">
    <property type="nucleotide sequence ID" value="NZ_JAYGIM010000019.1"/>
</dbReference>
<dbReference type="PROSITE" id="PS50943">
    <property type="entry name" value="HTH_CROC1"/>
    <property type="match status" value="1"/>
</dbReference>
<organism evidence="2 3">
    <name type="scientific">Arcicella lustrica</name>
    <dbReference type="NCBI Taxonomy" id="2984196"/>
    <lineage>
        <taxon>Bacteria</taxon>
        <taxon>Pseudomonadati</taxon>
        <taxon>Bacteroidota</taxon>
        <taxon>Cytophagia</taxon>
        <taxon>Cytophagales</taxon>
        <taxon>Flectobacillaceae</taxon>
        <taxon>Arcicella</taxon>
    </lineage>
</organism>
<proteinExistence type="predicted"/>
<evidence type="ECO:0000313" key="2">
    <source>
        <dbReference type="EMBL" id="MEA5429221.1"/>
    </source>
</evidence>
<dbReference type="SMART" id="SM00530">
    <property type="entry name" value="HTH_XRE"/>
    <property type="match status" value="1"/>
</dbReference>
<dbReference type="EMBL" id="JAYGIM010000019">
    <property type="protein sequence ID" value="MEA5429221.1"/>
    <property type="molecule type" value="Genomic_DNA"/>
</dbReference>
<dbReference type="InterPro" id="IPR001387">
    <property type="entry name" value="Cro/C1-type_HTH"/>
</dbReference>
<dbReference type="Gene3D" id="1.10.260.40">
    <property type="entry name" value="lambda repressor-like DNA-binding domains"/>
    <property type="match status" value="1"/>
</dbReference>
<dbReference type="CDD" id="cd00093">
    <property type="entry name" value="HTH_XRE"/>
    <property type="match status" value="1"/>
</dbReference>
<dbReference type="Pfam" id="PF01381">
    <property type="entry name" value="HTH_3"/>
    <property type="match status" value="1"/>
</dbReference>
<reference evidence="2 3" key="1">
    <citation type="submission" date="2023-12" db="EMBL/GenBank/DDBJ databases">
        <title>Novel species of the genus Arcicella isolated from rivers.</title>
        <authorList>
            <person name="Lu H."/>
        </authorList>
    </citation>
    <scope>NUCLEOTIDE SEQUENCE [LARGE SCALE GENOMIC DNA]</scope>
    <source>
        <strain evidence="2 3">DC25W</strain>
    </source>
</reference>
<dbReference type="InterPro" id="IPR010982">
    <property type="entry name" value="Lambda_DNA-bd_dom_sf"/>
</dbReference>
<dbReference type="SUPFAM" id="SSF47413">
    <property type="entry name" value="lambda repressor-like DNA-binding domains"/>
    <property type="match status" value="1"/>
</dbReference>
<evidence type="ECO:0000313" key="3">
    <source>
        <dbReference type="Proteomes" id="UP001302222"/>
    </source>
</evidence>
<accession>A0ABU5SPI6</accession>
<keyword evidence="3" id="KW-1185">Reference proteome</keyword>
<dbReference type="Proteomes" id="UP001302222">
    <property type="component" value="Unassembled WGS sequence"/>
</dbReference>
<sequence>MKPLASPFSDRTLDVQTRSEVLSFRKEDFEVVYHYYEDEGHEFTNDEVDAINLKQVYNQYREKHKLPFPETIRTIREKYNLSATKMAEILGFGVNVYRHYENGEMPSQSNARLIQLASDPEEFKKLVLLSGVFNGKELEKVIRNIDILIAKEDNQCFLNELINYVLGAESLNPSRLNGYKEPSISKTTEVICYFIKKLNPSKTGLNKLLFYADFLHYRNYGIALMGLEYKAIEFGTVPLRYDSLYEYIAEEGYVERKSKEFPNGYIGEVYKVLKNEPSSLTEEEQATLNKVYNSFENKTARDIVGINHQELAWKDNQENHDKVDYRYAFLLNLCK</sequence>
<gene>
    <name evidence="2" type="ORF">VB798_21700</name>
</gene>
<evidence type="ECO:0000259" key="1">
    <source>
        <dbReference type="PROSITE" id="PS50943"/>
    </source>
</evidence>
<dbReference type="Pfam" id="PF13274">
    <property type="entry name" value="SocA_Panacea"/>
    <property type="match status" value="1"/>
</dbReference>
<dbReference type="InterPro" id="IPR025272">
    <property type="entry name" value="SocA_Panacea"/>
</dbReference>
<feature type="domain" description="HTH cro/C1-type" evidence="1">
    <location>
        <begin position="72"/>
        <end position="114"/>
    </location>
</feature>
<protein>
    <submittedName>
        <fullName evidence="2">Type II toxin-antitoxin system antitoxin SocA domain-containing protein</fullName>
    </submittedName>
</protein>
<comment type="caution">
    <text evidence="2">The sequence shown here is derived from an EMBL/GenBank/DDBJ whole genome shotgun (WGS) entry which is preliminary data.</text>
</comment>
<name>A0ABU5SPI6_9BACT</name>